<dbReference type="PANTHER" id="PTHR43883:SF1">
    <property type="entry name" value="GLUCONOKINASE"/>
    <property type="match status" value="1"/>
</dbReference>
<evidence type="ECO:0000313" key="2">
    <source>
        <dbReference type="Proteomes" id="UP000547444"/>
    </source>
</evidence>
<dbReference type="InterPro" id="IPR027417">
    <property type="entry name" value="P-loop_NTPase"/>
</dbReference>
<accession>A0A7X5U1C0</accession>
<comment type="caution">
    <text evidence="1">The sequence shown here is derived from an EMBL/GenBank/DDBJ whole genome shotgun (WGS) entry which is preliminary data.</text>
</comment>
<dbReference type="EMBL" id="JAANOW010000001">
    <property type="protein sequence ID" value="NIH96586.1"/>
    <property type="molecule type" value="Genomic_DNA"/>
</dbReference>
<dbReference type="Proteomes" id="UP000547444">
    <property type="component" value="Unassembled WGS sequence"/>
</dbReference>
<dbReference type="Pfam" id="PF13671">
    <property type="entry name" value="AAA_33"/>
    <property type="match status" value="1"/>
</dbReference>
<evidence type="ECO:0000313" key="1">
    <source>
        <dbReference type="EMBL" id="NIH96586.1"/>
    </source>
</evidence>
<organism evidence="1 2">
    <name type="scientific">Mycolicibacterium fluoranthenivorans</name>
    <dbReference type="NCBI Taxonomy" id="258505"/>
    <lineage>
        <taxon>Bacteria</taxon>
        <taxon>Bacillati</taxon>
        <taxon>Actinomycetota</taxon>
        <taxon>Actinomycetes</taxon>
        <taxon>Mycobacteriales</taxon>
        <taxon>Mycobacteriaceae</taxon>
        <taxon>Mycolicibacterium</taxon>
    </lineage>
</organism>
<protein>
    <recommendedName>
        <fullName evidence="3">AAA family ATPase</fullName>
    </recommendedName>
</protein>
<reference evidence="1 2" key="1">
    <citation type="submission" date="2020-03" db="EMBL/GenBank/DDBJ databases">
        <title>Sequencing the genomes of 1000 actinobacteria strains.</title>
        <authorList>
            <person name="Klenk H.-P."/>
        </authorList>
    </citation>
    <scope>NUCLEOTIDE SEQUENCE [LARGE SCALE GENOMIC DNA]</scope>
    <source>
        <strain evidence="1 2">DSM 44556</strain>
    </source>
</reference>
<dbReference type="SUPFAM" id="SSF52540">
    <property type="entry name" value="P-loop containing nucleoside triphosphate hydrolases"/>
    <property type="match status" value="1"/>
</dbReference>
<sequence length="518" mass="56010">MRTIGVVQGTVDRFRPGVPAATILAMDEVPGAPADSAVISPAVHETHTGIVVLVGDRAYKAKKPVVTDFLDFSTPQAREQVCQREVALNRRLAPSSYLGVAHLTGPQEGHAEPVIVMRRHPDSRRLATMIAAGLPVTGHLDRIAEVLAGFHRRAERGDVIDLSATPEAVAARWQENLTELHRYTADILPADTVAAVEQLATEFMSRRPALFARRIEERRIVDGHGDLQSSDVFCLPEGPALLDCLEFDDQLRYVDGVDDAAFLAMDLEFLGHKDLGDHFLDQYCRLADDQAPPGLKHFYTAYRAVVRAKVDCICVRQGRSEARADALRHLAIALAHLSAGAVRLIIIGGGPGTGKSTLAQSLAREIGARVVSTDDVRRELLRSGRIGGTAGTLHAGLYDPANVDTVYADVLRRAQEFLAGGHTVILDGTWRDRRHRTLAHEVAAGCSAPVLEFVCTTTLDDAKARIATRGATSSDATAEMAAPLTPDPEEWVGAHRVDTSRSLQANIAEAREVCCVAI</sequence>
<dbReference type="Gene3D" id="3.40.50.300">
    <property type="entry name" value="P-loop containing nucleotide triphosphate hydrolases"/>
    <property type="match status" value="1"/>
</dbReference>
<dbReference type="InterPro" id="IPR011009">
    <property type="entry name" value="Kinase-like_dom_sf"/>
</dbReference>
<name>A0A7X5U1C0_9MYCO</name>
<evidence type="ECO:0008006" key="3">
    <source>
        <dbReference type="Google" id="ProtNLM"/>
    </source>
</evidence>
<dbReference type="InterPro" id="IPR052732">
    <property type="entry name" value="Cell-binding_unc_protein"/>
</dbReference>
<dbReference type="SUPFAM" id="SSF56112">
    <property type="entry name" value="Protein kinase-like (PK-like)"/>
    <property type="match status" value="1"/>
</dbReference>
<proteinExistence type="predicted"/>
<dbReference type="PANTHER" id="PTHR43883">
    <property type="entry name" value="SLR0207 PROTEIN"/>
    <property type="match status" value="1"/>
</dbReference>
<gene>
    <name evidence="1" type="ORF">FHU31_003542</name>
</gene>
<keyword evidence="2" id="KW-1185">Reference proteome</keyword>
<dbReference type="AlphaFoldDB" id="A0A7X5U1C0"/>
<dbReference type="RefSeq" id="WP_234901209.1">
    <property type="nucleotide sequence ID" value="NZ_JAANOW010000001.1"/>
</dbReference>